<feature type="domain" description="Thioredoxin" evidence="5">
    <location>
        <begin position="244"/>
        <end position="381"/>
    </location>
</feature>
<dbReference type="OrthoDB" id="710833at2"/>
<dbReference type="SUPFAM" id="SSF52833">
    <property type="entry name" value="Thioredoxin-like"/>
    <property type="match status" value="1"/>
</dbReference>
<dbReference type="PROSITE" id="PS51352">
    <property type="entry name" value="THIOREDOXIN_2"/>
    <property type="match status" value="1"/>
</dbReference>
<evidence type="ECO:0000256" key="4">
    <source>
        <dbReference type="ARBA" id="ARBA00023284"/>
    </source>
</evidence>
<dbReference type="InterPro" id="IPR025380">
    <property type="entry name" value="DUF4369"/>
</dbReference>
<evidence type="ECO:0000256" key="1">
    <source>
        <dbReference type="ARBA" id="ARBA00004196"/>
    </source>
</evidence>
<dbReference type="GO" id="GO:0030313">
    <property type="term" value="C:cell envelope"/>
    <property type="evidence" value="ECO:0007669"/>
    <property type="project" value="UniProtKB-SubCell"/>
</dbReference>
<dbReference type="GO" id="GO:0017004">
    <property type="term" value="P:cytochrome complex assembly"/>
    <property type="evidence" value="ECO:0007669"/>
    <property type="project" value="UniProtKB-KW"/>
</dbReference>
<dbReference type="EMBL" id="FQUT01000004">
    <property type="protein sequence ID" value="SHF38695.1"/>
    <property type="molecule type" value="Genomic_DNA"/>
</dbReference>
<evidence type="ECO:0000256" key="3">
    <source>
        <dbReference type="ARBA" id="ARBA00023157"/>
    </source>
</evidence>
<dbReference type="Proteomes" id="UP000184518">
    <property type="component" value="Unassembled WGS sequence"/>
</dbReference>
<dbReference type="Gene3D" id="3.40.30.10">
    <property type="entry name" value="Glutaredoxin"/>
    <property type="match status" value="1"/>
</dbReference>
<keyword evidence="3" id="KW-1015">Disulfide bond</keyword>
<organism evidence="6 7">
    <name type="scientific">Chryseobacterium arachidis</name>
    <dbReference type="NCBI Taxonomy" id="1416778"/>
    <lineage>
        <taxon>Bacteria</taxon>
        <taxon>Pseudomonadati</taxon>
        <taxon>Bacteroidota</taxon>
        <taxon>Flavobacteriia</taxon>
        <taxon>Flavobacteriales</taxon>
        <taxon>Weeksellaceae</taxon>
        <taxon>Chryseobacterium group</taxon>
        <taxon>Chryseobacterium</taxon>
    </lineage>
</organism>
<proteinExistence type="predicted"/>
<keyword evidence="7" id="KW-1185">Reference proteome</keyword>
<dbReference type="InterPro" id="IPR036249">
    <property type="entry name" value="Thioredoxin-like_sf"/>
</dbReference>
<dbReference type="Pfam" id="PF00578">
    <property type="entry name" value="AhpC-TSA"/>
    <property type="match status" value="1"/>
</dbReference>
<keyword evidence="2" id="KW-0201">Cytochrome c-type biogenesis</keyword>
<dbReference type="InterPro" id="IPR000866">
    <property type="entry name" value="AhpC/TSA"/>
</dbReference>
<keyword evidence="6" id="KW-0413">Isomerase</keyword>
<dbReference type="RefSeq" id="WP_072956000.1">
    <property type="nucleotide sequence ID" value="NZ_FQUT01000004.1"/>
</dbReference>
<dbReference type="GO" id="GO:0016853">
    <property type="term" value="F:isomerase activity"/>
    <property type="evidence" value="ECO:0007669"/>
    <property type="project" value="UniProtKB-KW"/>
</dbReference>
<gene>
    <name evidence="6" type="ORF">SAMN05443633_10475</name>
</gene>
<dbReference type="PANTHER" id="PTHR42852">
    <property type="entry name" value="THIOL:DISULFIDE INTERCHANGE PROTEIN DSBE"/>
    <property type="match status" value="1"/>
</dbReference>
<accession>A0A1M5B8C7</accession>
<dbReference type="Pfam" id="PF14289">
    <property type="entry name" value="DUF4369"/>
    <property type="match status" value="1"/>
</dbReference>
<evidence type="ECO:0000313" key="7">
    <source>
        <dbReference type="Proteomes" id="UP000184518"/>
    </source>
</evidence>
<keyword evidence="4" id="KW-0676">Redox-active center</keyword>
<dbReference type="STRING" id="1416778.SAMN05443633_10475"/>
<reference evidence="7" key="1">
    <citation type="submission" date="2016-11" db="EMBL/GenBank/DDBJ databases">
        <authorList>
            <person name="Varghese N."/>
            <person name="Submissions S."/>
        </authorList>
    </citation>
    <scope>NUCLEOTIDE SEQUENCE [LARGE SCALE GENOMIC DNA]</scope>
    <source>
        <strain evidence="7">DSM 27619</strain>
    </source>
</reference>
<evidence type="ECO:0000256" key="2">
    <source>
        <dbReference type="ARBA" id="ARBA00022748"/>
    </source>
</evidence>
<dbReference type="PANTHER" id="PTHR42852:SF6">
    <property type="entry name" value="THIOL:DISULFIDE INTERCHANGE PROTEIN DSBE"/>
    <property type="match status" value="1"/>
</dbReference>
<protein>
    <submittedName>
        <fullName evidence="6">Thiol-disulfide isomerase or thioredoxin</fullName>
    </submittedName>
</protein>
<dbReference type="InterPro" id="IPR013766">
    <property type="entry name" value="Thioredoxin_domain"/>
</dbReference>
<dbReference type="InterPro" id="IPR050553">
    <property type="entry name" value="Thioredoxin_ResA/DsbE_sf"/>
</dbReference>
<dbReference type="CDD" id="cd02966">
    <property type="entry name" value="TlpA_like_family"/>
    <property type="match status" value="1"/>
</dbReference>
<evidence type="ECO:0000259" key="5">
    <source>
        <dbReference type="PROSITE" id="PS51352"/>
    </source>
</evidence>
<sequence length="381" mass="44122">MKKILFSAIIVISSASFGQNIKISGKSFRPFKYKIILSNSFADKYYNGNLIKDSTAIENGKFSFKTPNKTSDIPYAYVFVDKINAGSFYKSSVLFIDSKTKNILLGKENSPENFEVTTDSDFIKKEVLKFQNYFAAFNKDKENFNETARKEYDQFEDKTKIPQGFWDQYETSEKKFSALEDSTLLEYVKENPNSFVALWKLIEKFETNGYNPIYEEIFNHLSSEIKTKRTAKTLQLAIKQASVFQIGKQFPVPKIKNIDNSKKEFSLPKAKYTLVDFWFSSCKPCLEQMPQYVELYSKFASKGFKIIGIATDQNKYKTNLENIIQKFKIPWSNYWDENGKQSSEWTITSFPTNFLLDETGNILAKNISEKELSELLNKNLN</sequence>
<comment type="subcellular location">
    <subcellularLocation>
        <location evidence="1">Cell envelope</location>
    </subcellularLocation>
</comment>
<evidence type="ECO:0000313" key="6">
    <source>
        <dbReference type="EMBL" id="SHF38695.1"/>
    </source>
</evidence>
<name>A0A1M5B8C7_9FLAO</name>
<dbReference type="AlphaFoldDB" id="A0A1M5B8C7"/>